<feature type="domain" description="Alanine racemase C-terminal" evidence="7">
    <location>
        <begin position="266"/>
        <end position="395"/>
    </location>
</feature>
<dbReference type="Proteomes" id="UP000285376">
    <property type="component" value="Unassembled WGS sequence"/>
</dbReference>
<dbReference type="InterPro" id="IPR029066">
    <property type="entry name" value="PLP-binding_barrel"/>
</dbReference>
<comment type="similarity">
    <text evidence="4">Belongs to the alanine racemase family.</text>
</comment>
<evidence type="ECO:0000313" key="9">
    <source>
        <dbReference type="Proteomes" id="UP000285376"/>
    </source>
</evidence>
<dbReference type="HAMAP" id="MF_01201">
    <property type="entry name" value="Ala_racemase"/>
    <property type="match status" value="1"/>
</dbReference>
<comment type="function">
    <text evidence="4">Catalyzes the interconversion of L-alanine and D-alanine. May also act on other amino acids.</text>
</comment>
<dbReference type="Gene3D" id="2.40.37.10">
    <property type="entry name" value="Lyase, Ornithine Decarboxylase, Chain A, domain 1"/>
    <property type="match status" value="1"/>
</dbReference>
<dbReference type="GO" id="GO:0008784">
    <property type="term" value="F:alanine racemase activity"/>
    <property type="evidence" value="ECO:0007669"/>
    <property type="project" value="UniProtKB-UniRule"/>
</dbReference>
<feature type="modified residue" description="N6-(pyridoxal phosphate)lysine" evidence="4 5">
    <location>
        <position position="55"/>
    </location>
</feature>
<dbReference type="Pfam" id="PF01168">
    <property type="entry name" value="Ala_racemase_N"/>
    <property type="match status" value="1"/>
</dbReference>
<dbReference type="RefSeq" id="WP_118913306.1">
    <property type="nucleotide sequence ID" value="NZ_CBCRVH010000005.1"/>
</dbReference>
<evidence type="ECO:0000256" key="4">
    <source>
        <dbReference type="HAMAP-Rule" id="MF_01201"/>
    </source>
</evidence>
<name>A0A417Z5Z2_9MICO</name>
<dbReference type="InterPro" id="IPR001608">
    <property type="entry name" value="Ala_racemase_N"/>
</dbReference>
<dbReference type="EMBL" id="QWLM01000007">
    <property type="protein sequence ID" value="RHW45834.1"/>
    <property type="molecule type" value="Genomic_DNA"/>
</dbReference>
<feature type="binding site" evidence="4 6">
    <location>
        <position position="335"/>
    </location>
    <ligand>
        <name>substrate</name>
    </ligand>
</feature>
<dbReference type="SUPFAM" id="SSF51419">
    <property type="entry name" value="PLP-binding barrel"/>
    <property type="match status" value="1"/>
</dbReference>
<accession>A0A417Z5Z2</accession>
<dbReference type="InterPro" id="IPR009006">
    <property type="entry name" value="Ala_racemase/Decarboxylase_C"/>
</dbReference>
<dbReference type="AlphaFoldDB" id="A0A417Z5Z2"/>
<dbReference type="FunFam" id="3.20.20.10:FF:000002">
    <property type="entry name" value="Alanine racemase"/>
    <property type="match status" value="1"/>
</dbReference>
<feature type="active site" description="Proton acceptor; specific for L-alanine" evidence="4">
    <location>
        <position position="287"/>
    </location>
</feature>
<dbReference type="GO" id="GO:0030170">
    <property type="term" value="F:pyridoxal phosphate binding"/>
    <property type="evidence" value="ECO:0007669"/>
    <property type="project" value="UniProtKB-UniRule"/>
</dbReference>
<evidence type="ECO:0000256" key="6">
    <source>
        <dbReference type="PIRSR" id="PIRSR600821-52"/>
    </source>
</evidence>
<dbReference type="EC" id="5.1.1.1" evidence="4"/>
<keyword evidence="2 4" id="KW-0663">Pyridoxal phosphate</keyword>
<dbReference type="InterPro" id="IPR011079">
    <property type="entry name" value="Ala_racemase_C"/>
</dbReference>
<gene>
    <name evidence="8" type="ORF">D1832_07475</name>
</gene>
<dbReference type="GO" id="GO:0030632">
    <property type="term" value="P:D-alanine biosynthetic process"/>
    <property type="evidence" value="ECO:0007669"/>
    <property type="project" value="UniProtKB-UniRule"/>
</dbReference>
<dbReference type="UniPathway" id="UPA00042">
    <property type="reaction ID" value="UER00497"/>
</dbReference>
<dbReference type="PANTHER" id="PTHR30511">
    <property type="entry name" value="ALANINE RACEMASE"/>
    <property type="match status" value="1"/>
</dbReference>
<dbReference type="InterPro" id="IPR020622">
    <property type="entry name" value="Ala_racemase_pyridoxalP-BS"/>
</dbReference>
<feature type="binding site" evidence="4 6">
    <location>
        <position position="153"/>
    </location>
    <ligand>
        <name>substrate</name>
    </ligand>
</feature>
<dbReference type="InterPro" id="IPR000821">
    <property type="entry name" value="Ala_racemase"/>
</dbReference>
<evidence type="ECO:0000256" key="5">
    <source>
        <dbReference type="PIRSR" id="PIRSR600821-50"/>
    </source>
</evidence>
<dbReference type="NCBIfam" id="TIGR00492">
    <property type="entry name" value="alr"/>
    <property type="match status" value="1"/>
</dbReference>
<reference evidence="8 9" key="1">
    <citation type="submission" date="2018-08" db="EMBL/GenBank/DDBJ databases">
        <title>Whole genome sequence analysis of Dermacoccus abyssi bacteria isolated from Deep Mariana trench Micromonospora spp reveals genes involved in the environmental adaptation and production of secondary metabolites.</title>
        <authorList>
            <person name="Abdel-Mageed W.M."/>
            <person name="Lehri B."/>
            <person name="Nouioui I."/>
            <person name="Goodfellow I."/>
            <person name="Jaspars M."/>
            <person name="Karlyshev A."/>
        </authorList>
    </citation>
    <scope>NUCLEOTIDE SEQUENCE [LARGE SCALE GENOMIC DNA]</scope>
    <source>
        <strain evidence="8 9">MT1.1</strain>
    </source>
</reference>
<dbReference type="PANTHER" id="PTHR30511:SF0">
    <property type="entry name" value="ALANINE RACEMASE, CATABOLIC-RELATED"/>
    <property type="match status" value="1"/>
</dbReference>
<evidence type="ECO:0000256" key="1">
    <source>
        <dbReference type="ARBA" id="ARBA00001933"/>
    </source>
</evidence>
<comment type="caution">
    <text evidence="8">The sequence shown here is derived from an EMBL/GenBank/DDBJ whole genome shotgun (WGS) entry which is preliminary data.</text>
</comment>
<dbReference type="Gene3D" id="3.20.20.10">
    <property type="entry name" value="Alanine racemase"/>
    <property type="match status" value="1"/>
</dbReference>
<evidence type="ECO:0000313" key="8">
    <source>
        <dbReference type="EMBL" id="RHW45834.1"/>
    </source>
</evidence>
<dbReference type="PRINTS" id="PR00992">
    <property type="entry name" value="ALARACEMASE"/>
</dbReference>
<feature type="active site" description="Proton acceptor; specific for D-alanine" evidence="4">
    <location>
        <position position="55"/>
    </location>
</feature>
<evidence type="ECO:0000256" key="3">
    <source>
        <dbReference type="ARBA" id="ARBA00023235"/>
    </source>
</evidence>
<sequence length="404" mass="42679">MNVPAADAPTPSDHPAWLAFEGAQARVVVDLDAIVRNATTLRARVGDAQLMAVVKGDAYGHGLVPTARAALRGGATWLGVAQLHEATALRDAGIDARVLCWLLAPGSDFETAIRRDIDLGVSSAAMMRDVAIAAEAAGRVARVHLKVDTGMARNGAYGDQWPELVAAAREARGRGLVEVVGLFTHFVRSDEPRHPEVAAQIDRFRAAEKDCDDAGFHLEVRHMANSAGAIFVPESRFDLVRVGLALYGLSPAPDLAAPQDLGLDPAMSVTAHVAVTKRVPAGQGVSYGHTYVTDAETTLADIPAGYADGVPRHASNKAPVMVNGTIGHIAGRVCMDQFVVDMGDAAVEPGDEAVLFGRAADGTPGPTAQEWADAADTISYEIVTRMSIRLPRIYCGDLSEELTR</sequence>
<organism evidence="8 9">
    <name type="scientific">Dermacoccus abyssi</name>
    <dbReference type="NCBI Taxonomy" id="322596"/>
    <lineage>
        <taxon>Bacteria</taxon>
        <taxon>Bacillati</taxon>
        <taxon>Actinomycetota</taxon>
        <taxon>Actinomycetes</taxon>
        <taxon>Micrococcales</taxon>
        <taxon>Dermacoccaceae</taxon>
        <taxon>Dermacoccus</taxon>
    </lineage>
</organism>
<dbReference type="GO" id="GO:0009252">
    <property type="term" value="P:peptidoglycan biosynthetic process"/>
    <property type="evidence" value="ECO:0007669"/>
    <property type="project" value="TreeGrafter"/>
</dbReference>
<comment type="pathway">
    <text evidence="4">Amino-acid biosynthesis; D-alanine biosynthesis; D-alanine from L-alanine: step 1/1.</text>
</comment>
<dbReference type="Pfam" id="PF00842">
    <property type="entry name" value="Ala_racemase_C"/>
    <property type="match status" value="1"/>
</dbReference>
<keyword evidence="3 4" id="KW-0413">Isomerase</keyword>
<protein>
    <recommendedName>
        <fullName evidence="4">Alanine racemase</fullName>
        <ecNumber evidence="4">5.1.1.1</ecNumber>
    </recommendedName>
</protein>
<dbReference type="CDD" id="cd00430">
    <property type="entry name" value="PLPDE_III_AR"/>
    <property type="match status" value="1"/>
</dbReference>
<proteinExistence type="inferred from homology"/>
<dbReference type="SMART" id="SM01005">
    <property type="entry name" value="Ala_racemase_C"/>
    <property type="match status" value="1"/>
</dbReference>
<comment type="catalytic activity">
    <reaction evidence="4">
        <text>L-alanine = D-alanine</text>
        <dbReference type="Rhea" id="RHEA:20249"/>
        <dbReference type="ChEBI" id="CHEBI:57416"/>
        <dbReference type="ChEBI" id="CHEBI:57972"/>
        <dbReference type="EC" id="5.1.1.1"/>
    </reaction>
</comment>
<evidence type="ECO:0000259" key="7">
    <source>
        <dbReference type="SMART" id="SM01005"/>
    </source>
</evidence>
<comment type="cofactor">
    <cofactor evidence="1 4 5">
        <name>pyridoxal 5'-phosphate</name>
        <dbReference type="ChEBI" id="CHEBI:597326"/>
    </cofactor>
</comment>
<dbReference type="PROSITE" id="PS00395">
    <property type="entry name" value="ALANINE_RACEMASE"/>
    <property type="match status" value="1"/>
</dbReference>
<dbReference type="GO" id="GO:0005829">
    <property type="term" value="C:cytosol"/>
    <property type="evidence" value="ECO:0007669"/>
    <property type="project" value="TreeGrafter"/>
</dbReference>
<dbReference type="SUPFAM" id="SSF50621">
    <property type="entry name" value="Alanine racemase C-terminal domain-like"/>
    <property type="match status" value="1"/>
</dbReference>
<evidence type="ECO:0000256" key="2">
    <source>
        <dbReference type="ARBA" id="ARBA00022898"/>
    </source>
</evidence>